<accession>A0A813FL76</accession>
<reference evidence="1" key="1">
    <citation type="submission" date="2021-02" db="EMBL/GenBank/DDBJ databases">
        <authorList>
            <person name="Dougan E. K."/>
            <person name="Rhodes N."/>
            <person name="Thang M."/>
            <person name="Chan C."/>
        </authorList>
    </citation>
    <scope>NUCLEOTIDE SEQUENCE</scope>
</reference>
<name>A0A813FL76_POLGL</name>
<organism evidence="1 2">
    <name type="scientific">Polarella glacialis</name>
    <name type="common">Dinoflagellate</name>
    <dbReference type="NCBI Taxonomy" id="89957"/>
    <lineage>
        <taxon>Eukaryota</taxon>
        <taxon>Sar</taxon>
        <taxon>Alveolata</taxon>
        <taxon>Dinophyceae</taxon>
        <taxon>Suessiales</taxon>
        <taxon>Suessiaceae</taxon>
        <taxon>Polarella</taxon>
    </lineage>
</organism>
<dbReference type="AlphaFoldDB" id="A0A813FL76"/>
<evidence type="ECO:0000313" key="1">
    <source>
        <dbReference type="EMBL" id="CAE8612784.1"/>
    </source>
</evidence>
<protein>
    <submittedName>
        <fullName evidence="1">Uncharacterized protein</fullName>
    </submittedName>
</protein>
<dbReference type="EMBL" id="CAJNNV010025160">
    <property type="protein sequence ID" value="CAE8612784.1"/>
    <property type="molecule type" value="Genomic_DNA"/>
</dbReference>
<evidence type="ECO:0000313" key="2">
    <source>
        <dbReference type="Proteomes" id="UP000654075"/>
    </source>
</evidence>
<comment type="caution">
    <text evidence="1">The sequence shown here is derived from an EMBL/GenBank/DDBJ whole genome shotgun (WGS) entry which is preliminary data.</text>
</comment>
<sequence>MPIPWVPGRPAAVIDDITQRAMTVKQLQDLRLFLQRLCKSQVLKQTTKFPKLRGLEGKPMDWYDINLYQMNDEVIKKVIPYHDPHGKECSDQPGRSW</sequence>
<keyword evidence="2" id="KW-1185">Reference proteome</keyword>
<dbReference type="Proteomes" id="UP000654075">
    <property type="component" value="Unassembled WGS sequence"/>
</dbReference>
<proteinExistence type="predicted"/>
<gene>
    <name evidence="1" type="ORF">PGLA1383_LOCUS30571</name>
</gene>